<dbReference type="InterPro" id="IPR028055">
    <property type="entry name" value="YidC/Oxa/ALB_C"/>
</dbReference>
<evidence type="ECO:0000256" key="2">
    <source>
        <dbReference type="ARBA" id="ARBA00022448"/>
    </source>
</evidence>
<evidence type="ECO:0000256" key="9">
    <source>
        <dbReference type="SAM" id="MobiDB-lite"/>
    </source>
</evidence>
<dbReference type="PANTHER" id="PTHR12428">
    <property type="entry name" value="OXA1"/>
    <property type="match status" value="1"/>
</dbReference>
<feature type="transmembrane region" description="Helical" evidence="10">
    <location>
        <begin position="169"/>
        <end position="188"/>
    </location>
</feature>
<dbReference type="GO" id="GO:0005886">
    <property type="term" value="C:plasma membrane"/>
    <property type="evidence" value="ECO:0007669"/>
    <property type="project" value="UniProtKB-SubCell"/>
</dbReference>
<dbReference type="AlphaFoldDB" id="A0A6J6C1Y1"/>
<feature type="transmembrane region" description="Helical" evidence="10">
    <location>
        <begin position="140"/>
        <end position="157"/>
    </location>
</feature>
<name>A0A6J6C1Y1_9ZZZZ</name>
<keyword evidence="5" id="KW-0653">Protein transport</keyword>
<comment type="subcellular location">
    <subcellularLocation>
        <location evidence="1">Cell membrane</location>
        <topology evidence="1">Multi-pass membrane protein</topology>
    </subcellularLocation>
</comment>
<dbReference type="GO" id="GO:0032977">
    <property type="term" value="F:membrane insertase activity"/>
    <property type="evidence" value="ECO:0007669"/>
    <property type="project" value="InterPro"/>
</dbReference>
<organism evidence="12">
    <name type="scientific">freshwater metagenome</name>
    <dbReference type="NCBI Taxonomy" id="449393"/>
    <lineage>
        <taxon>unclassified sequences</taxon>
        <taxon>metagenomes</taxon>
        <taxon>ecological metagenomes</taxon>
    </lineage>
</organism>
<keyword evidence="8" id="KW-0143">Chaperone</keyword>
<keyword evidence="4 10" id="KW-0812">Transmembrane</keyword>
<feature type="transmembrane region" description="Helical" evidence="10">
    <location>
        <begin position="214"/>
        <end position="239"/>
    </location>
</feature>
<feature type="compositionally biased region" description="Polar residues" evidence="9">
    <location>
        <begin position="276"/>
        <end position="288"/>
    </location>
</feature>
<dbReference type="NCBIfam" id="TIGR03592">
    <property type="entry name" value="yidC_oxa1_cterm"/>
    <property type="match status" value="1"/>
</dbReference>
<evidence type="ECO:0000256" key="6">
    <source>
        <dbReference type="ARBA" id="ARBA00022989"/>
    </source>
</evidence>
<evidence type="ECO:0000313" key="12">
    <source>
        <dbReference type="EMBL" id="CAB4545027.1"/>
    </source>
</evidence>
<keyword evidence="6 10" id="KW-1133">Transmembrane helix</keyword>
<keyword evidence="3" id="KW-1003">Cell membrane</keyword>
<sequence>MGIFNPLYDAISWVILRFHALFEPLFGSDSGVTWSLAIIFLVVLIRIILIPLFVKQIKSQRALTVLQPEMKAIQQKYKDDRQKQSEEMMKLYKKHGTNPLASCFPLLAQAPIFFALFTVLNGIAQDVPRGVLTQADVDSAANASFFGAPIAATFLMGSQDIEKLGGTPATVKAITLVMILLMSASTFITQKQLMTKGMPKNDGQPNMMLQQQKILLYLFPIIFAVTGINFPVGVLLYWLTTNLWTMGQQFYVIKRNPTPGSPAYFELEAKRAKKSGVTQSDDVTNNGSVAVEEPGADGTGNDVKGQRVQPKRDKKKKKR</sequence>
<reference evidence="12" key="1">
    <citation type="submission" date="2020-05" db="EMBL/GenBank/DDBJ databases">
        <authorList>
            <person name="Chiriac C."/>
            <person name="Salcher M."/>
            <person name="Ghai R."/>
            <person name="Kavagutti S V."/>
        </authorList>
    </citation>
    <scope>NUCLEOTIDE SEQUENCE</scope>
</reference>
<accession>A0A6J6C1Y1</accession>
<evidence type="ECO:0000256" key="3">
    <source>
        <dbReference type="ARBA" id="ARBA00022475"/>
    </source>
</evidence>
<evidence type="ECO:0000256" key="8">
    <source>
        <dbReference type="ARBA" id="ARBA00023186"/>
    </source>
</evidence>
<dbReference type="CDD" id="cd20070">
    <property type="entry name" value="5TM_YidC_Alb3"/>
    <property type="match status" value="1"/>
</dbReference>
<evidence type="ECO:0000256" key="10">
    <source>
        <dbReference type="SAM" id="Phobius"/>
    </source>
</evidence>
<feature type="transmembrane region" description="Helical" evidence="10">
    <location>
        <begin position="32"/>
        <end position="54"/>
    </location>
</feature>
<feature type="region of interest" description="Disordered" evidence="9">
    <location>
        <begin position="274"/>
        <end position="319"/>
    </location>
</feature>
<keyword evidence="2" id="KW-0813">Transport</keyword>
<dbReference type="Pfam" id="PF02096">
    <property type="entry name" value="60KD_IMP"/>
    <property type="match status" value="1"/>
</dbReference>
<evidence type="ECO:0000259" key="11">
    <source>
        <dbReference type="Pfam" id="PF02096"/>
    </source>
</evidence>
<evidence type="ECO:0000256" key="4">
    <source>
        <dbReference type="ARBA" id="ARBA00022692"/>
    </source>
</evidence>
<feature type="transmembrane region" description="Helical" evidence="10">
    <location>
        <begin position="99"/>
        <end position="120"/>
    </location>
</feature>
<dbReference type="GO" id="GO:0015031">
    <property type="term" value="P:protein transport"/>
    <property type="evidence" value="ECO:0007669"/>
    <property type="project" value="UniProtKB-KW"/>
</dbReference>
<protein>
    <submittedName>
        <fullName evidence="12">Unannotated protein</fullName>
    </submittedName>
</protein>
<dbReference type="NCBIfam" id="NF002350">
    <property type="entry name" value="PRK01315.1"/>
    <property type="match status" value="1"/>
</dbReference>
<dbReference type="InterPro" id="IPR001708">
    <property type="entry name" value="YidC/ALB3/OXA1/COX18"/>
</dbReference>
<keyword evidence="7 10" id="KW-0472">Membrane</keyword>
<dbReference type="PANTHER" id="PTHR12428:SF65">
    <property type="entry name" value="CYTOCHROME C OXIDASE ASSEMBLY PROTEIN COX18, MITOCHONDRIAL"/>
    <property type="match status" value="1"/>
</dbReference>
<gene>
    <name evidence="12" type="ORF">UFOPK1506_00053</name>
</gene>
<feature type="domain" description="Membrane insertase YidC/Oxa/ALB C-terminal" evidence="11">
    <location>
        <begin position="34"/>
        <end position="253"/>
    </location>
</feature>
<evidence type="ECO:0000256" key="5">
    <source>
        <dbReference type="ARBA" id="ARBA00022927"/>
    </source>
</evidence>
<evidence type="ECO:0000256" key="7">
    <source>
        <dbReference type="ARBA" id="ARBA00023136"/>
    </source>
</evidence>
<dbReference type="EMBL" id="CAEZSV010000004">
    <property type="protein sequence ID" value="CAB4545027.1"/>
    <property type="molecule type" value="Genomic_DNA"/>
</dbReference>
<evidence type="ECO:0000256" key="1">
    <source>
        <dbReference type="ARBA" id="ARBA00004651"/>
    </source>
</evidence>
<dbReference type="GO" id="GO:0051205">
    <property type="term" value="P:protein insertion into membrane"/>
    <property type="evidence" value="ECO:0007669"/>
    <property type="project" value="TreeGrafter"/>
</dbReference>
<dbReference type="InterPro" id="IPR047196">
    <property type="entry name" value="YidC_ALB_C"/>
</dbReference>
<proteinExistence type="predicted"/>